<feature type="transmembrane region" description="Helical" evidence="1">
    <location>
        <begin position="12"/>
        <end position="32"/>
    </location>
</feature>
<name>A0ABT2FG14_9NEIS</name>
<feature type="transmembrane region" description="Helical" evidence="1">
    <location>
        <begin position="288"/>
        <end position="312"/>
    </location>
</feature>
<feature type="transmembrane region" description="Helical" evidence="1">
    <location>
        <begin position="246"/>
        <end position="276"/>
    </location>
</feature>
<dbReference type="InterPro" id="IPR004711">
    <property type="entry name" value="Benzoate_Transporter"/>
</dbReference>
<feature type="transmembrane region" description="Helical" evidence="1">
    <location>
        <begin position="319"/>
        <end position="340"/>
    </location>
</feature>
<dbReference type="EMBL" id="JANUXW010000011">
    <property type="protein sequence ID" value="MCS4534584.1"/>
    <property type="molecule type" value="Genomic_DNA"/>
</dbReference>
<dbReference type="PANTHER" id="PTHR30199:SF0">
    <property type="entry name" value="INNER MEMBRANE PROTEIN YDCO"/>
    <property type="match status" value="1"/>
</dbReference>
<keyword evidence="1" id="KW-0472">Membrane</keyword>
<feature type="transmembrane region" description="Helical" evidence="1">
    <location>
        <begin position="44"/>
        <end position="64"/>
    </location>
</feature>
<dbReference type="PANTHER" id="PTHR30199">
    <property type="entry name" value="MFS FAMILY TRANSPORTER, PREDICTED SUBSTRATE BENZOATE"/>
    <property type="match status" value="1"/>
</dbReference>
<keyword evidence="1" id="KW-1133">Transmembrane helix</keyword>
<protein>
    <submittedName>
        <fullName evidence="2">Benzoate/H(+) symporter BenE family transporter</fullName>
    </submittedName>
</protein>
<keyword evidence="1" id="KW-0812">Transmembrane</keyword>
<feature type="transmembrane region" description="Helical" evidence="1">
    <location>
        <begin position="143"/>
        <end position="161"/>
    </location>
</feature>
<feature type="transmembrane region" description="Helical" evidence="1">
    <location>
        <begin position="206"/>
        <end position="225"/>
    </location>
</feature>
<evidence type="ECO:0000256" key="1">
    <source>
        <dbReference type="SAM" id="Phobius"/>
    </source>
</evidence>
<gene>
    <name evidence="2" type="ORF">NXS09_09800</name>
</gene>
<accession>A0ABT2FG14</accession>
<reference evidence="2" key="2">
    <citation type="journal article" date="2023" name="Curr. Microbiol.">
        <title>Neisseria montereyensis sp. nov., Isolated from Oropharynx of California Sea Lion (Zalophus californianus): Genomic, Phylogenetic, and Phenotypic Study.</title>
        <authorList>
            <person name="Volokhov D.V."/>
            <person name="Zagorodnyaya T.A."/>
            <person name="Furtak V.A."/>
            <person name="Nattanmai G."/>
            <person name="Randall L."/>
            <person name="Jose S."/>
            <person name="Gao Y."/>
            <person name="Gulland F.M."/>
            <person name="Eisenberg T."/>
            <person name="Delmonte P."/>
            <person name="Blom J."/>
            <person name="Mitchell K.K."/>
        </authorList>
    </citation>
    <scope>NUCLEOTIDE SEQUENCE</scope>
    <source>
        <strain evidence="2">CSL10203-ORH2</strain>
    </source>
</reference>
<feature type="transmembrane region" description="Helical" evidence="1">
    <location>
        <begin position="168"/>
        <end position="186"/>
    </location>
</feature>
<comment type="caution">
    <text evidence="2">The sequence shown here is derived from an EMBL/GenBank/DDBJ whole genome shotgun (WGS) entry which is preliminary data.</text>
</comment>
<sequence>MLKLSDFSASHFSSAVSALLVSYVSAAAIIYQAALTLGASSTQIISWFTVMAIACGVLTMFLSIRYRAPVMVAWCTPGAAILAGMTGMPLAHAISGFIAASVLMWLISAFGWFDRLVRMIPTPLVAAMLSGILLNFGSQVFGAMEFQPILILVMLVIFFLSKIRLPGYSVMLMLLAGVIYATWAGLFDWDQLEWRNPTLEWVQPAWDFGNIMSVGLPLFIASLATQNVPGMAIMHGYGYRPPARPLVESCAITTLLTAPFGNFTVNLAAISAAITMGSDVDKDPAKRYLANVILGVFYILIGLLGGVTVSLLSALPTELTAALAGIPIFAVLQANLVGAWRDETAREAALVTLLTSASGMTLLGISSPFWGLVFGMMVYHLHKKTSRNRK</sequence>
<feature type="transmembrane region" description="Helical" evidence="1">
    <location>
        <begin position="120"/>
        <end position="137"/>
    </location>
</feature>
<keyword evidence="3" id="KW-1185">Reference proteome</keyword>
<proteinExistence type="predicted"/>
<dbReference type="NCBIfam" id="TIGR00843">
    <property type="entry name" value="benE"/>
    <property type="match status" value="1"/>
</dbReference>
<dbReference type="Proteomes" id="UP001166947">
    <property type="component" value="Unassembled WGS sequence"/>
</dbReference>
<organism evidence="2 3">
    <name type="scientific">Neisseria montereyensis</name>
    <dbReference type="NCBI Taxonomy" id="2973938"/>
    <lineage>
        <taxon>Bacteria</taxon>
        <taxon>Pseudomonadati</taxon>
        <taxon>Pseudomonadota</taxon>
        <taxon>Betaproteobacteria</taxon>
        <taxon>Neisseriales</taxon>
        <taxon>Neisseriaceae</taxon>
        <taxon>Neisseria</taxon>
    </lineage>
</organism>
<reference evidence="2" key="1">
    <citation type="submission" date="2022-08" db="EMBL/GenBank/DDBJ databases">
        <authorList>
            <person name="Volokhov D.V."/>
            <person name="Furtak V.A."/>
            <person name="Zagorodnyaya T.A."/>
        </authorList>
    </citation>
    <scope>NUCLEOTIDE SEQUENCE</scope>
    <source>
        <strain evidence="2">CSL10203-ORH2</strain>
    </source>
</reference>
<dbReference type="RefSeq" id="WP_259292338.1">
    <property type="nucleotide sequence ID" value="NZ_JANUXW010000011.1"/>
</dbReference>
<dbReference type="Pfam" id="PF03594">
    <property type="entry name" value="BenE"/>
    <property type="match status" value="1"/>
</dbReference>
<evidence type="ECO:0000313" key="3">
    <source>
        <dbReference type="Proteomes" id="UP001166947"/>
    </source>
</evidence>
<feature type="transmembrane region" description="Helical" evidence="1">
    <location>
        <begin position="360"/>
        <end position="381"/>
    </location>
</feature>
<evidence type="ECO:0000313" key="2">
    <source>
        <dbReference type="EMBL" id="MCS4534584.1"/>
    </source>
</evidence>